<dbReference type="PANTHER" id="PTHR10183:SF379">
    <property type="entry name" value="CALPAIN-5"/>
    <property type="match status" value="1"/>
</dbReference>
<dbReference type="STRING" id="50376.A0A517L1G3"/>
<dbReference type="OrthoDB" id="424753at2759"/>
<dbReference type="PROSITE" id="PS00139">
    <property type="entry name" value="THIOL_PROTEASE_CYS"/>
    <property type="match status" value="1"/>
</dbReference>
<evidence type="ECO:0000256" key="1">
    <source>
        <dbReference type="ARBA" id="ARBA00007623"/>
    </source>
</evidence>
<accession>A0A517L1G3</accession>
<dbReference type="GO" id="GO:0004198">
    <property type="term" value="F:calcium-dependent cysteine-type endopeptidase activity"/>
    <property type="evidence" value="ECO:0007669"/>
    <property type="project" value="InterPro"/>
</dbReference>
<keyword evidence="3 6" id="KW-0378">Hydrolase</keyword>
<dbReference type="EMBL" id="CP042187">
    <property type="protein sequence ID" value="QDS69472.1"/>
    <property type="molecule type" value="Genomic_DNA"/>
</dbReference>
<feature type="compositionally biased region" description="Basic and acidic residues" evidence="7">
    <location>
        <begin position="916"/>
        <end position="931"/>
    </location>
</feature>
<dbReference type="Pfam" id="PF00648">
    <property type="entry name" value="Peptidase_C2"/>
    <property type="match status" value="2"/>
</dbReference>
<dbReference type="PROSITE" id="PS50203">
    <property type="entry name" value="CALPAIN_CAT"/>
    <property type="match status" value="1"/>
</dbReference>
<dbReference type="Proteomes" id="UP000316270">
    <property type="component" value="Chromosome 3"/>
</dbReference>
<protein>
    <recommendedName>
        <fullName evidence="8">Calpain catalytic domain-containing protein</fullName>
    </recommendedName>
</protein>
<keyword evidence="10" id="KW-1185">Reference proteome</keyword>
<dbReference type="InterPro" id="IPR022684">
    <property type="entry name" value="Calpain_cysteine_protease"/>
</dbReference>
<dbReference type="SMART" id="SM00230">
    <property type="entry name" value="CysPc"/>
    <property type="match status" value="1"/>
</dbReference>
<keyword evidence="4 6" id="KW-0788">Thiol protease</keyword>
<feature type="compositionally biased region" description="Basic and acidic residues" evidence="7">
    <location>
        <begin position="828"/>
        <end position="847"/>
    </location>
</feature>
<evidence type="ECO:0000256" key="7">
    <source>
        <dbReference type="SAM" id="MobiDB-lite"/>
    </source>
</evidence>
<evidence type="ECO:0000256" key="3">
    <source>
        <dbReference type="ARBA" id="ARBA00022801"/>
    </source>
</evidence>
<feature type="compositionally biased region" description="Basic and acidic residues" evidence="7">
    <location>
        <begin position="710"/>
        <end position="740"/>
    </location>
</feature>
<feature type="domain" description="Calpain catalytic" evidence="8">
    <location>
        <begin position="232"/>
        <end position="564"/>
    </location>
</feature>
<sequence>MVAKLSKTFYSHSFPKKDVFVTIAVALPDQSTTKTPALELGGNCEEKHIHPAPLPVYFPRPRPTMDQPGPGPADMNPPLLMPVPPKIKKNDEFYKYWDRFTRVKEKKEGLKKSAKKAAVKNGEKTNKAENDIGAKDKAKGRGGPSLDRDVEGRPGHPMVRSNTEGVITTTSFDEAAASCCAKVEAIRRECLRLNQKYYDRLFDLPSHDTLTSLDNPEPPYSIKPLQGVGSVKRVEDIYDEPEFFVDGATANDVKQGINGDCWFLAAITALSGKPELIERLCVSRDEKVGVYGFVFFRDGEWISEVVDDRLALRHSGDERNYVTEYLLRVNGDQNVLTTPLTDMAYGIQTLEKEFRESLRKGSNALYFASCKDSNETWLPLLEKAYAKAHGDYQAIEGGFAGEGIEDLTGGIATYIVSEDVLDKDKLWSELLEVNDKFLFGCGSRQGRDNDPADEEGFVRGHAYTVLSAREITKPANIVAEEERAALKAGRKRRAKEADGKLRLLKLRNPWGSQEWNGAWSDGSKEWTADVMKELDHTFGDDGIFWISYKDFLKFYPEIDRIRLIEPEWTVTQQWTAVSVPWTADYLDTSFSLEITKAGPVVLVLSQPDDRYFQGLRGRFTFDLHFRLYREGEDVYILRSMEKSGSSRSCSAELNLEPGNYTILVKVTADRYDLGRTAEEVLRDYRESRRDKLLAIGKSFDAVHEKGRLREMEETEALNERKEAKEDERKAKREERAEHRRERARKRARELRLRTEEKRKNEIRKGLVRKAREKRKAERLAKKKEAEEKKKRETAEKKAEIEESKKEQIVTPETQAEASEVKAGMPENAEEKKAEDAKTTAEIEEKTEGSAIAGASQDGHTSTTETTTPAVPEKAADDSSATSSALGQPTPEATPEPSASSEEENSPVAKDSSTTGADDKKVSDAPAEKKVEIIVPEEQDDSTQTSTNNKKDDTTQTTQAQPDEATETNIEPATTNDPKQEPTTNNDNDDALSEVPSCESESEDDPISECSSVADSDFSWDSAIDGPDTVLSDDSDDSGDEDDMFKEDPWKAKCVIGLRVCSLDPFAAVRVVRGEGGHEDVEG</sequence>
<evidence type="ECO:0000313" key="9">
    <source>
        <dbReference type="EMBL" id="QDS69472.1"/>
    </source>
</evidence>
<feature type="region of interest" description="Disordered" evidence="7">
    <location>
        <begin position="108"/>
        <end position="161"/>
    </location>
</feature>
<organism evidence="9 10">
    <name type="scientific">Venturia effusa</name>
    <dbReference type="NCBI Taxonomy" id="50376"/>
    <lineage>
        <taxon>Eukaryota</taxon>
        <taxon>Fungi</taxon>
        <taxon>Dikarya</taxon>
        <taxon>Ascomycota</taxon>
        <taxon>Pezizomycotina</taxon>
        <taxon>Dothideomycetes</taxon>
        <taxon>Pleosporomycetidae</taxon>
        <taxon>Venturiales</taxon>
        <taxon>Venturiaceae</taxon>
        <taxon>Venturia</taxon>
    </lineage>
</organism>
<feature type="compositionally biased region" description="Acidic residues" evidence="7">
    <location>
        <begin position="1030"/>
        <end position="1044"/>
    </location>
</feature>
<evidence type="ECO:0000256" key="4">
    <source>
        <dbReference type="ARBA" id="ARBA00022807"/>
    </source>
</evidence>
<reference evidence="9 10" key="1">
    <citation type="submission" date="2019-07" db="EMBL/GenBank/DDBJ databases">
        <title>Finished genome of Venturia effusa.</title>
        <authorList>
            <person name="Young C.A."/>
            <person name="Cox M.P."/>
            <person name="Ganley A.R.D."/>
            <person name="David W.J."/>
        </authorList>
    </citation>
    <scope>NUCLEOTIDE SEQUENCE [LARGE SCALE GENOMIC DNA]</scope>
    <source>
        <strain evidence="10">albino</strain>
    </source>
</reference>
<dbReference type="AlphaFoldDB" id="A0A517L1G3"/>
<proteinExistence type="inferred from homology"/>
<feature type="compositionally biased region" description="Basic and acidic residues" evidence="7">
    <location>
        <begin position="774"/>
        <end position="807"/>
    </location>
</feature>
<dbReference type="GO" id="GO:0006508">
    <property type="term" value="P:proteolysis"/>
    <property type="evidence" value="ECO:0007669"/>
    <property type="project" value="UniProtKB-KW"/>
</dbReference>
<evidence type="ECO:0000256" key="5">
    <source>
        <dbReference type="PIRSR" id="PIRSR622684-1"/>
    </source>
</evidence>
<feature type="compositionally biased region" description="Low complexity" evidence="7">
    <location>
        <begin position="877"/>
        <end position="899"/>
    </location>
</feature>
<dbReference type="InterPro" id="IPR000169">
    <property type="entry name" value="Pept_cys_AS"/>
</dbReference>
<feature type="region of interest" description="Disordered" evidence="7">
    <location>
        <begin position="710"/>
        <end position="1045"/>
    </location>
</feature>
<feature type="active site" evidence="5 6">
    <location>
        <position position="261"/>
    </location>
</feature>
<name>A0A517L1G3_9PEZI</name>
<evidence type="ECO:0000256" key="6">
    <source>
        <dbReference type="PROSITE-ProRule" id="PRU00239"/>
    </source>
</evidence>
<dbReference type="Gene3D" id="3.90.70.10">
    <property type="entry name" value="Cysteine proteinases"/>
    <property type="match status" value="1"/>
</dbReference>
<keyword evidence="2 6" id="KW-0645">Protease</keyword>
<feature type="compositionally biased region" description="Basic and acidic residues" evidence="7">
    <location>
        <begin position="121"/>
        <end position="139"/>
    </location>
</feature>
<evidence type="ECO:0000313" key="10">
    <source>
        <dbReference type="Proteomes" id="UP000316270"/>
    </source>
</evidence>
<dbReference type="InterPro" id="IPR001300">
    <property type="entry name" value="Peptidase_C2_calpain_cat"/>
</dbReference>
<evidence type="ECO:0000256" key="2">
    <source>
        <dbReference type="ARBA" id="ARBA00022670"/>
    </source>
</evidence>
<gene>
    <name evidence="9" type="ORF">FKW77_006316</name>
</gene>
<feature type="active site" evidence="5 6">
    <location>
        <position position="508"/>
    </location>
</feature>
<feature type="active site" evidence="5 6">
    <location>
        <position position="461"/>
    </location>
</feature>
<dbReference type="PANTHER" id="PTHR10183">
    <property type="entry name" value="CALPAIN"/>
    <property type="match status" value="1"/>
</dbReference>
<feature type="compositionally biased region" description="Basic and acidic residues" evidence="7">
    <location>
        <begin position="749"/>
        <end position="764"/>
    </location>
</feature>
<evidence type="ECO:0000259" key="8">
    <source>
        <dbReference type="PROSITE" id="PS50203"/>
    </source>
</evidence>
<dbReference type="SUPFAM" id="SSF54001">
    <property type="entry name" value="Cysteine proteinases"/>
    <property type="match status" value="1"/>
</dbReference>
<feature type="compositionally biased region" description="Polar residues" evidence="7">
    <location>
        <begin position="968"/>
        <end position="985"/>
    </location>
</feature>
<dbReference type="CDD" id="cd00044">
    <property type="entry name" value="CysPc"/>
    <property type="match status" value="1"/>
</dbReference>
<dbReference type="InterPro" id="IPR038765">
    <property type="entry name" value="Papain-like_cys_pep_sf"/>
</dbReference>
<dbReference type="PRINTS" id="PR00704">
    <property type="entry name" value="CALPAIN"/>
</dbReference>
<comment type="similarity">
    <text evidence="1">Belongs to the peptidase C2 family.</text>
</comment>